<dbReference type="Gene3D" id="3.90.830.10">
    <property type="entry name" value="Syntaxin Binding Protein 1, Chain A, domain 2"/>
    <property type="match status" value="1"/>
</dbReference>
<dbReference type="AlphaFoldDB" id="T1KIL4"/>
<name>T1KIL4_TETUR</name>
<keyword evidence="2" id="KW-0175">Coiled coil</keyword>
<dbReference type="STRING" id="32264.T1KIL4"/>
<gene>
    <name evidence="3" type="primary">107364380</name>
</gene>
<evidence type="ECO:0000256" key="2">
    <source>
        <dbReference type="SAM" id="Coils"/>
    </source>
</evidence>
<dbReference type="OMA" id="VNDLRAW"/>
<evidence type="ECO:0000313" key="4">
    <source>
        <dbReference type="Proteomes" id="UP000015104"/>
    </source>
</evidence>
<dbReference type="OrthoDB" id="10251230at2759"/>
<reference evidence="3" key="2">
    <citation type="submission" date="2015-06" db="UniProtKB">
        <authorList>
            <consortium name="EnsemblMetazoa"/>
        </authorList>
    </citation>
    <scope>IDENTIFICATION</scope>
</reference>
<dbReference type="InterPro" id="IPR001619">
    <property type="entry name" value="Sec1-like"/>
</dbReference>
<dbReference type="InterPro" id="IPR036045">
    <property type="entry name" value="Sec1-like_sf"/>
</dbReference>
<dbReference type="Gene3D" id="3.40.50.1910">
    <property type="match status" value="1"/>
</dbReference>
<dbReference type="InterPro" id="IPR043127">
    <property type="entry name" value="Sec-1-like_dom3a"/>
</dbReference>
<evidence type="ECO:0008006" key="5">
    <source>
        <dbReference type="Google" id="ProtNLM"/>
    </source>
</evidence>
<evidence type="ECO:0000256" key="1">
    <source>
        <dbReference type="ARBA" id="ARBA00009884"/>
    </source>
</evidence>
<feature type="coiled-coil region" evidence="2">
    <location>
        <begin position="323"/>
        <end position="353"/>
    </location>
</feature>
<dbReference type="EMBL" id="CAEY01000114">
    <property type="status" value="NOT_ANNOTATED_CDS"/>
    <property type="molecule type" value="Genomic_DNA"/>
</dbReference>
<protein>
    <recommendedName>
        <fullName evidence="5">Sec1 family domain-containing protein 1</fullName>
    </recommendedName>
</protein>
<dbReference type="PIRSF" id="PIRSF005715">
    <property type="entry name" value="VPS45_Sec1"/>
    <property type="match status" value="1"/>
</dbReference>
<dbReference type="EnsemblMetazoa" id="tetur12g01790.1">
    <property type="protein sequence ID" value="tetur12g01790.1"/>
    <property type="gene ID" value="tetur12g01790"/>
</dbReference>
<proteinExistence type="inferred from homology"/>
<dbReference type="KEGG" id="tut:107364380"/>
<accession>T1KIL4</accession>
<dbReference type="SUPFAM" id="SSF56815">
    <property type="entry name" value="Sec1/munc18-like (SM) proteins"/>
    <property type="match status" value="1"/>
</dbReference>
<dbReference type="Proteomes" id="UP000015104">
    <property type="component" value="Unassembled WGS sequence"/>
</dbReference>
<dbReference type="Pfam" id="PF00995">
    <property type="entry name" value="Sec1"/>
    <property type="match status" value="1"/>
</dbReference>
<dbReference type="InterPro" id="IPR043154">
    <property type="entry name" value="Sec-1-like_dom1"/>
</dbReference>
<dbReference type="eggNOG" id="KOG1301">
    <property type="taxonomic scope" value="Eukaryota"/>
</dbReference>
<dbReference type="Gene3D" id="3.40.50.2060">
    <property type="match status" value="1"/>
</dbReference>
<reference evidence="4" key="1">
    <citation type="submission" date="2011-08" db="EMBL/GenBank/DDBJ databases">
        <authorList>
            <person name="Rombauts S."/>
        </authorList>
    </citation>
    <scope>NUCLEOTIDE SEQUENCE</scope>
    <source>
        <strain evidence="4">London</strain>
    </source>
</reference>
<evidence type="ECO:0000313" key="3">
    <source>
        <dbReference type="EnsemblMetazoa" id="tetur12g01790.1"/>
    </source>
</evidence>
<dbReference type="InterPro" id="IPR027482">
    <property type="entry name" value="Sec1-like_dom2"/>
</dbReference>
<dbReference type="GO" id="GO:0016192">
    <property type="term" value="P:vesicle-mediated transport"/>
    <property type="evidence" value="ECO:0007669"/>
    <property type="project" value="InterPro"/>
</dbReference>
<organism evidence="3 4">
    <name type="scientific">Tetranychus urticae</name>
    <name type="common">Two-spotted spider mite</name>
    <dbReference type="NCBI Taxonomy" id="32264"/>
    <lineage>
        <taxon>Eukaryota</taxon>
        <taxon>Metazoa</taxon>
        <taxon>Ecdysozoa</taxon>
        <taxon>Arthropoda</taxon>
        <taxon>Chelicerata</taxon>
        <taxon>Arachnida</taxon>
        <taxon>Acari</taxon>
        <taxon>Acariformes</taxon>
        <taxon>Trombidiformes</taxon>
        <taxon>Prostigmata</taxon>
        <taxon>Eleutherengona</taxon>
        <taxon>Raphignathae</taxon>
        <taxon>Tetranychoidea</taxon>
        <taxon>Tetranychidae</taxon>
        <taxon>Tetranychus</taxon>
    </lineage>
</organism>
<dbReference type="Gene3D" id="1.25.40.60">
    <property type="match status" value="1"/>
</dbReference>
<sequence>MSTLSITSEQKRTLKVMLNLNNKDLKSRVEPIWRVLIYDRRGQDVIAPLLNNKELRDIGVVLHLALHSDRDSIPDAAAVYFVVPTDENITRICSDLRNHLYDHYYLNFITPVSHHKIEDLALACLEADATKVIKKVMDQYLDFISLEDDMFILRQHNKEEVSYYAINRADVQESEMEEVMTKICDGLFALLATLEVVPIIRCPKGNAAEMVAEKLNKRLRENLQDVKNNLFKGNSFADLSEQRPLTFQRPLLIILDRNMDMATPLHHTWTYQALIHDVLQFKLNRVTINEVDEHARKKSQTFDLNCDDEFWQKHKTTPFPQVAKSVQEELEAYKNSEEEVKRLRNNMDSENSMDLLSNNTAKLTSAVQSLPELLKKKSLIDMHTTIATAILDQIKKRKLDNFFELEEKILSKSILDKTPLDIIKDSETGSETDKVRLCLINFLCSSLSDDEINEYEKTLEEAGCDLNAFRYLRRWKTFSRMPALANCQYGGGTKTVNMFSKLMTQGSQFVMEGVKNLVLKKHFLPITRIVSAFMEMKNLQEIEDYRYFDPKLSKATENRTPEPRTSFQDAIVFVVGGGNYIEYQNLVEYCKQSKTGKPNPKRVIYGCTDLVNADQFIEQLSRLGAELQR</sequence>
<comment type="similarity">
    <text evidence="1">Belongs to the STXBP/unc-18/SEC1 family.</text>
</comment>
<keyword evidence="4" id="KW-1185">Reference proteome</keyword>
<dbReference type="HOGENOM" id="CLU_016216_3_1_1"/>
<dbReference type="PANTHER" id="PTHR11679">
    <property type="entry name" value="VESICLE PROTEIN SORTING-ASSOCIATED"/>
    <property type="match status" value="1"/>
</dbReference>